<dbReference type="Proteomes" id="UP001459204">
    <property type="component" value="Unassembled WGS sequence"/>
</dbReference>
<dbReference type="InterPro" id="IPR058982">
    <property type="entry name" value="Beta-barrel_AprE"/>
</dbReference>
<feature type="domain" description="CusB-like barrel-sandwich hybrid" evidence="3">
    <location>
        <begin position="70"/>
        <end position="292"/>
    </location>
</feature>
<dbReference type="PANTHER" id="PTHR30386">
    <property type="entry name" value="MEMBRANE FUSION SUBUNIT OF EMRAB-TOLC MULTIDRUG EFFLUX PUMP"/>
    <property type="match status" value="1"/>
</dbReference>
<dbReference type="PRINTS" id="PR01490">
    <property type="entry name" value="RTXTOXIND"/>
</dbReference>
<protein>
    <submittedName>
        <fullName evidence="5">HlyD family efflux transporter periplasmic adaptor subunit</fullName>
    </submittedName>
</protein>
<dbReference type="PANTHER" id="PTHR30386:SF28">
    <property type="entry name" value="EXPORTED PROTEIN"/>
    <property type="match status" value="1"/>
</dbReference>
<evidence type="ECO:0000259" key="3">
    <source>
        <dbReference type="Pfam" id="PF25919"/>
    </source>
</evidence>
<evidence type="ECO:0000256" key="1">
    <source>
        <dbReference type="SAM" id="Coils"/>
    </source>
</evidence>
<dbReference type="EMBL" id="JBBWWT010000005">
    <property type="protein sequence ID" value="MEL1265173.1"/>
    <property type="molecule type" value="Genomic_DNA"/>
</dbReference>
<feature type="coiled-coil region" evidence="1">
    <location>
        <begin position="113"/>
        <end position="169"/>
    </location>
</feature>
<gene>
    <name evidence="5" type="ORF">AAD027_12475</name>
</gene>
<comment type="caution">
    <text evidence="5">The sequence shown here is derived from an EMBL/GenBank/DDBJ whole genome shotgun (WGS) entry which is preliminary data.</text>
</comment>
<keyword evidence="2" id="KW-0472">Membrane</keyword>
<sequence>MSQSLFRQEVLDAKRGNWLGGISLAQPVRLWVLTLVAMAAASAIVLFVTLGTYTRRSTVTGQLVPTRGLATVLAPATGVVERLDVPEGGQVAAGASLVLVTVPRATVASGDTLAALEQRLQQRQDGLQNVQQAQQRQLQAQAHGVAAQLAVARRELAQIESEVATRQDQIRIANETLERLRRLEDGQYVSVLQIKQQEAGVLDYTGQMQSLQRQAIGTRRLIAQLQQAMQELPGQQQATDASYQGELAQLEQERVQTQASGALVVNAPVSGVVATQVVKPGQAVQAGQPLLSLLPGDGRLEAELLVPSRAIGFIEPGDKVLLRYQAYPYQKFGHQEGRVERISRSALSGGELGALIGNAQQGEPFYRVTVSLARQAIMAYGRPEALKPGMLLDADILGEKRRLIEWIFEPLYSLKGKVGSG</sequence>
<feature type="transmembrane region" description="Helical" evidence="2">
    <location>
        <begin position="30"/>
        <end position="53"/>
    </location>
</feature>
<organism evidence="5 6">
    <name type="scientific">Pseudoxanthomonas putridarboris</name>
    <dbReference type="NCBI Taxonomy" id="752605"/>
    <lineage>
        <taxon>Bacteria</taxon>
        <taxon>Pseudomonadati</taxon>
        <taxon>Pseudomonadota</taxon>
        <taxon>Gammaproteobacteria</taxon>
        <taxon>Lysobacterales</taxon>
        <taxon>Lysobacteraceae</taxon>
        <taxon>Pseudoxanthomonas</taxon>
    </lineage>
</organism>
<accession>A0ABU9J362</accession>
<proteinExistence type="predicted"/>
<dbReference type="InterPro" id="IPR058790">
    <property type="entry name" value="BSH_CusB"/>
</dbReference>
<reference evidence="5 6" key="1">
    <citation type="submission" date="2024-04" db="EMBL/GenBank/DDBJ databases">
        <title>Draft genome sequence of Pseudoxanthomonas putridarboris WD12.</title>
        <authorList>
            <person name="Oh J."/>
        </authorList>
    </citation>
    <scope>NUCLEOTIDE SEQUENCE [LARGE SCALE GENOMIC DNA]</scope>
    <source>
        <strain evidence="5 6">WD12</strain>
    </source>
</reference>
<dbReference type="RefSeq" id="WP_341726341.1">
    <property type="nucleotide sequence ID" value="NZ_JBBWWT010000005.1"/>
</dbReference>
<evidence type="ECO:0000313" key="5">
    <source>
        <dbReference type="EMBL" id="MEL1265173.1"/>
    </source>
</evidence>
<evidence type="ECO:0000313" key="6">
    <source>
        <dbReference type="Proteomes" id="UP001459204"/>
    </source>
</evidence>
<keyword evidence="6" id="KW-1185">Reference proteome</keyword>
<dbReference type="Gene3D" id="2.40.30.170">
    <property type="match status" value="1"/>
</dbReference>
<dbReference type="Gene3D" id="2.40.50.100">
    <property type="match status" value="1"/>
</dbReference>
<keyword evidence="1" id="KW-0175">Coiled coil</keyword>
<name>A0ABU9J362_9GAMM</name>
<dbReference type="Pfam" id="PF26002">
    <property type="entry name" value="Beta-barrel_AprE"/>
    <property type="match status" value="1"/>
</dbReference>
<evidence type="ECO:0000259" key="4">
    <source>
        <dbReference type="Pfam" id="PF26002"/>
    </source>
</evidence>
<keyword evidence="2" id="KW-1133">Transmembrane helix</keyword>
<keyword evidence="2" id="KW-0812">Transmembrane</keyword>
<dbReference type="Pfam" id="PF25919">
    <property type="entry name" value="BSH_CusB"/>
    <property type="match status" value="1"/>
</dbReference>
<evidence type="ECO:0000256" key="2">
    <source>
        <dbReference type="SAM" id="Phobius"/>
    </source>
</evidence>
<dbReference type="InterPro" id="IPR050739">
    <property type="entry name" value="MFP"/>
</dbReference>
<feature type="domain" description="AprE-like beta-barrel" evidence="4">
    <location>
        <begin position="301"/>
        <end position="397"/>
    </location>
</feature>